<name>A0ABY6VXT0_9BURK</name>
<keyword evidence="2" id="KW-1185">Reference proteome</keyword>
<accession>A0ABY6VXT0</accession>
<protein>
    <submittedName>
        <fullName evidence="1">Uncharacterized protein</fullName>
    </submittedName>
</protein>
<dbReference type="Proteomes" id="UP000405357">
    <property type="component" value="Unassembled WGS sequence"/>
</dbReference>
<reference evidence="1 2" key="1">
    <citation type="submission" date="2019-08" db="EMBL/GenBank/DDBJ databases">
        <authorList>
            <person name="Peeters C."/>
        </authorList>
    </citation>
    <scope>NUCLEOTIDE SEQUENCE [LARGE SCALE GENOMIC DNA]</scope>
    <source>
        <strain evidence="1 2">LMG 31014</strain>
    </source>
</reference>
<sequence>MYLPWAFPEKPLIIQKKPLIGKPRFPTHKKNPNLMGPG</sequence>
<evidence type="ECO:0000313" key="1">
    <source>
        <dbReference type="EMBL" id="VVE01073.1"/>
    </source>
</evidence>
<gene>
    <name evidence="1" type="ORF">PSO31014_02111</name>
</gene>
<proteinExistence type="predicted"/>
<dbReference type="EMBL" id="CABPSG010000005">
    <property type="protein sequence ID" value="VVE01073.1"/>
    <property type="molecule type" value="Genomic_DNA"/>
</dbReference>
<comment type="caution">
    <text evidence="1">The sequence shown here is derived from an EMBL/GenBank/DDBJ whole genome shotgun (WGS) entry which is preliminary data.</text>
</comment>
<organism evidence="1 2">
    <name type="scientific">Pandoraea soli</name>
    <dbReference type="NCBI Taxonomy" id="2508293"/>
    <lineage>
        <taxon>Bacteria</taxon>
        <taxon>Pseudomonadati</taxon>
        <taxon>Pseudomonadota</taxon>
        <taxon>Betaproteobacteria</taxon>
        <taxon>Burkholderiales</taxon>
        <taxon>Burkholderiaceae</taxon>
        <taxon>Pandoraea</taxon>
    </lineage>
</organism>
<evidence type="ECO:0000313" key="2">
    <source>
        <dbReference type="Proteomes" id="UP000405357"/>
    </source>
</evidence>